<dbReference type="PANTHER" id="PTHR34203">
    <property type="entry name" value="METHYLTRANSFERASE, FKBM FAMILY PROTEIN"/>
    <property type="match status" value="1"/>
</dbReference>
<dbReference type="InterPro" id="IPR006342">
    <property type="entry name" value="FkbM_mtfrase"/>
</dbReference>
<keyword evidence="2" id="KW-0489">Methyltransferase</keyword>
<dbReference type="InterPro" id="IPR052514">
    <property type="entry name" value="SAM-dependent_MTase"/>
</dbReference>
<dbReference type="GO" id="GO:0008168">
    <property type="term" value="F:methyltransferase activity"/>
    <property type="evidence" value="ECO:0007669"/>
    <property type="project" value="UniProtKB-KW"/>
</dbReference>
<sequence length="314" mass="35250">MEGACPGRIMTARRTDMEQTAREALLERLGKQAALYGAPLDVRLRRLPFRIFWPRALNVAGMTWRVTARTFFGRDMRVHLPDLVGKEIYQYGFFEEGLTRAIIDKLPAGGTFIDIGAYVGYYSLLASLLVGAEGRVVAFEPTPRTRAELSLNTSGFGNVQVVPLAAWDQPARLTLRDFGWRQSSFNSVLAPRVDGNPRCESIEVEAVAVDDWLLAHNIVPSFIKIDAESAEHRVLQGLRRTIEKHHPILSLEIGDYNLPGVPRSADLIRSLIAMGYDAWQYRGDTFVEHHVVDHYGFDNLIFTPRRQSVQTAAA</sequence>
<dbReference type="EMBL" id="VDUZ01000013">
    <property type="protein sequence ID" value="TXL75728.1"/>
    <property type="molecule type" value="Genomic_DNA"/>
</dbReference>
<reference evidence="2 3" key="1">
    <citation type="submission" date="2019-06" db="EMBL/GenBank/DDBJ databases">
        <title>New taxonomy in bacterial strain CC-CFT640, isolated from vineyard.</title>
        <authorList>
            <person name="Lin S.-Y."/>
            <person name="Tsai C.-F."/>
            <person name="Young C.-C."/>
        </authorList>
    </citation>
    <scope>NUCLEOTIDE SEQUENCE [LARGE SCALE GENOMIC DNA]</scope>
    <source>
        <strain evidence="2 3">CC-CFT640</strain>
    </source>
</reference>
<organism evidence="2 3">
    <name type="scientific">Vineibacter terrae</name>
    <dbReference type="NCBI Taxonomy" id="2586908"/>
    <lineage>
        <taxon>Bacteria</taxon>
        <taxon>Pseudomonadati</taxon>
        <taxon>Pseudomonadota</taxon>
        <taxon>Alphaproteobacteria</taxon>
        <taxon>Hyphomicrobiales</taxon>
        <taxon>Vineibacter</taxon>
    </lineage>
</organism>
<feature type="domain" description="Methyltransferase FkbM" evidence="1">
    <location>
        <begin position="114"/>
        <end position="276"/>
    </location>
</feature>
<gene>
    <name evidence="2" type="ORF">FHP25_13860</name>
</gene>
<dbReference type="OrthoDB" id="5679686at2"/>
<dbReference type="Proteomes" id="UP000321638">
    <property type="component" value="Unassembled WGS sequence"/>
</dbReference>
<dbReference type="SUPFAM" id="SSF53335">
    <property type="entry name" value="S-adenosyl-L-methionine-dependent methyltransferases"/>
    <property type="match status" value="1"/>
</dbReference>
<dbReference type="Gene3D" id="3.40.50.150">
    <property type="entry name" value="Vaccinia Virus protein VP39"/>
    <property type="match status" value="1"/>
</dbReference>
<proteinExistence type="predicted"/>
<protein>
    <submittedName>
        <fullName evidence="2">FkbM family methyltransferase</fullName>
    </submittedName>
</protein>
<comment type="caution">
    <text evidence="2">The sequence shown here is derived from an EMBL/GenBank/DDBJ whole genome shotgun (WGS) entry which is preliminary data.</text>
</comment>
<evidence type="ECO:0000313" key="2">
    <source>
        <dbReference type="EMBL" id="TXL75728.1"/>
    </source>
</evidence>
<keyword evidence="3" id="KW-1185">Reference proteome</keyword>
<dbReference type="Pfam" id="PF05050">
    <property type="entry name" value="Methyltransf_21"/>
    <property type="match status" value="1"/>
</dbReference>
<dbReference type="InterPro" id="IPR029063">
    <property type="entry name" value="SAM-dependent_MTases_sf"/>
</dbReference>
<keyword evidence="2" id="KW-0808">Transferase</keyword>
<dbReference type="AlphaFoldDB" id="A0A5C8PMV4"/>
<accession>A0A5C8PMV4</accession>
<dbReference type="GO" id="GO:0032259">
    <property type="term" value="P:methylation"/>
    <property type="evidence" value="ECO:0007669"/>
    <property type="project" value="UniProtKB-KW"/>
</dbReference>
<dbReference type="NCBIfam" id="TIGR01444">
    <property type="entry name" value="fkbM_fam"/>
    <property type="match status" value="1"/>
</dbReference>
<evidence type="ECO:0000313" key="3">
    <source>
        <dbReference type="Proteomes" id="UP000321638"/>
    </source>
</evidence>
<dbReference type="PANTHER" id="PTHR34203:SF15">
    <property type="entry name" value="SLL1173 PROTEIN"/>
    <property type="match status" value="1"/>
</dbReference>
<name>A0A5C8PMV4_9HYPH</name>
<evidence type="ECO:0000259" key="1">
    <source>
        <dbReference type="Pfam" id="PF05050"/>
    </source>
</evidence>